<evidence type="ECO:0000256" key="4">
    <source>
        <dbReference type="ARBA" id="ARBA00023136"/>
    </source>
</evidence>
<feature type="region of interest" description="Disordered" evidence="5">
    <location>
        <begin position="404"/>
        <end position="490"/>
    </location>
</feature>
<evidence type="ECO:0000313" key="8">
    <source>
        <dbReference type="Proteomes" id="UP001292094"/>
    </source>
</evidence>
<dbReference type="GO" id="GO:0005245">
    <property type="term" value="F:voltage-gated calcium channel activity"/>
    <property type="evidence" value="ECO:0007669"/>
    <property type="project" value="TreeGrafter"/>
</dbReference>
<dbReference type="GO" id="GO:0099590">
    <property type="term" value="P:neurotransmitter receptor internalization"/>
    <property type="evidence" value="ECO:0007669"/>
    <property type="project" value="TreeGrafter"/>
</dbReference>
<evidence type="ECO:0000256" key="1">
    <source>
        <dbReference type="ARBA" id="ARBA00004141"/>
    </source>
</evidence>
<dbReference type="GO" id="GO:0019226">
    <property type="term" value="P:transmission of nerve impulse"/>
    <property type="evidence" value="ECO:0007669"/>
    <property type="project" value="TreeGrafter"/>
</dbReference>
<gene>
    <name evidence="7" type="ORF">Pmani_023641</name>
</gene>
<dbReference type="GO" id="GO:0098943">
    <property type="term" value="P:neurotransmitter receptor transport, postsynaptic endosome to lysosome"/>
    <property type="evidence" value="ECO:0007669"/>
    <property type="project" value="TreeGrafter"/>
</dbReference>
<feature type="region of interest" description="Disordered" evidence="5">
    <location>
        <begin position="62"/>
        <end position="88"/>
    </location>
</feature>
<dbReference type="Gene3D" id="1.20.140.150">
    <property type="match status" value="1"/>
</dbReference>
<keyword evidence="8" id="KW-1185">Reference proteome</keyword>
<evidence type="ECO:0000256" key="3">
    <source>
        <dbReference type="ARBA" id="ARBA00022989"/>
    </source>
</evidence>
<feature type="transmembrane region" description="Helical" evidence="6">
    <location>
        <begin position="221"/>
        <end position="243"/>
    </location>
</feature>
<evidence type="ECO:0000256" key="5">
    <source>
        <dbReference type="SAM" id="MobiDB-lite"/>
    </source>
</evidence>
<accession>A0AAE1U329</accession>
<feature type="compositionally biased region" description="Pro residues" evidence="5">
    <location>
        <begin position="505"/>
        <end position="528"/>
    </location>
</feature>
<evidence type="ECO:0000256" key="2">
    <source>
        <dbReference type="ARBA" id="ARBA00022692"/>
    </source>
</evidence>
<sequence length="605" mass="66668">MQGEKVGGRVASWVTGMVGVWAGVAALGALVATLMSTQWAVVREPIILSGLSHQPHWTSLLLGEPPPPMQEVVGRGLEQGESEEEEGGVGFDFTQQQRQQQQQNQQHQQQQHLEGKSGPVLTTITFHLGLWMVCPHLNTSQVTHLHLPRMREPCSRVSYWWGRVSHEDLHLPGPAPLLQTVLARMRMSTPFLVGACVLLCAGCLLAVVGRCCYTNAALLAALLYSLAGLSVGVGVVWFVSVVSEEYGGARGRGTRWSALYAYQYGWSVLAAWGAGVAALVAALLTGHAHFSRHDPLEGVSMRIGAGGDEEGLVRPLLRCRSDGCLGQRSITSDTLRTYLTCDSRRPAPRPGPPPLQQATTQALNPSPSIVDLTRQHEGSRPPSRRASHATIVADDLHLHHIHHTHLQEQQHQQQHTQQQEKPLQPQQHQQLQQLQQLQQKKQQHQQQQHQQQQHQQQQHQQQQHQQQQHQQQQHQQQQPPPPPQQQEWTDEASSVIIEAADIPAVVPPPPFTSPSPITPLDLPPPPPVVVKGHGGGSKRAGEGNGGRSRGELVGEPQRLPEYNSFRSGHHTHSLPREARQLSVFSRRPGQRSATLARPSKASSEV</sequence>
<keyword evidence="4 6" id="KW-0472">Membrane</keyword>
<feature type="transmembrane region" description="Helical" evidence="6">
    <location>
        <begin position="20"/>
        <end position="42"/>
    </location>
</feature>
<dbReference type="PANTHER" id="PTHR12107">
    <property type="entry name" value="VOLTAGE-DEPENDENT CALCIUM CHANNEL GAMMA SUBUNIT"/>
    <property type="match status" value="1"/>
</dbReference>
<feature type="compositionally biased region" description="Low complexity" evidence="5">
    <location>
        <begin position="95"/>
        <end position="111"/>
    </location>
</feature>
<dbReference type="GO" id="GO:0098839">
    <property type="term" value="C:postsynaptic density membrane"/>
    <property type="evidence" value="ECO:0007669"/>
    <property type="project" value="TreeGrafter"/>
</dbReference>
<comment type="caution">
    <text evidence="7">The sequence shown here is derived from an EMBL/GenBank/DDBJ whole genome shotgun (WGS) entry which is preliminary data.</text>
</comment>
<organism evidence="7 8">
    <name type="scientific">Petrolisthes manimaculis</name>
    <dbReference type="NCBI Taxonomy" id="1843537"/>
    <lineage>
        <taxon>Eukaryota</taxon>
        <taxon>Metazoa</taxon>
        <taxon>Ecdysozoa</taxon>
        <taxon>Arthropoda</taxon>
        <taxon>Crustacea</taxon>
        <taxon>Multicrustacea</taxon>
        <taxon>Malacostraca</taxon>
        <taxon>Eumalacostraca</taxon>
        <taxon>Eucarida</taxon>
        <taxon>Decapoda</taxon>
        <taxon>Pleocyemata</taxon>
        <taxon>Anomura</taxon>
        <taxon>Galatheoidea</taxon>
        <taxon>Porcellanidae</taxon>
        <taxon>Petrolisthes</taxon>
    </lineage>
</organism>
<feature type="region of interest" description="Disordered" evidence="5">
    <location>
        <begin position="95"/>
        <end position="114"/>
    </location>
</feature>
<dbReference type="InterPro" id="IPR051072">
    <property type="entry name" value="CACNG_subunit"/>
</dbReference>
<comment type="subcellular location">
    <subcellularLocation>
        <location evidence="1">Membrane</location>
        <topology evidence="1">Multi-pass membrane protein</topology>
    </subcellularLocation>
</comment>
<dbReference type="GO" id="GO:0016247">
    <property type="term" value="F:channel regulator activity"/>
    <property type="evidence" value="ECO:0007669"/>
    <property type="project" value="TreeGrafter"/>
</dbReference>
<dbReference type="PANTHER" id="PTHR12107:SF0">
    <property type="entry name" value="STARGAZIN (MAMMALIAN CALCIUM CHANNEL) HOMOLOG"/>
    <property type="match status" value="1"/>
</dbReference>
<dbReference type="EMBL" id="JAWZYT010002431">
    <property type="protein sequence ID" value="KAK4304415.1"/>
    <property type="molecule type" value="Genomic_DNA"/>
</dbReference>
<proteinExistence type="predicted"/>
<name>A0AAE1U329_9EUCA</name>
<feature type="compositionally biased region" description="Low complexity" evidence="5">
    <location>
        <begin position="407"/>
        <end position="477"/>
    </location>
</feature>
<feature type="compositionally biased region" description="Gly residues" evidence="5">
    <location>
        <begin position="532"/>
        <end position="547"/>
    </location>
</feature>
<dbReference type="InterPro" id="IPR004031">
    <property type="entry name" value="PMP22/EMP/MP20/Claudin"/>
</dbReference>
<dbReference type="AlphaFoldDB" id="A0AAE1U329"/>
<feature type="transmembrane region" description="Helical" evidence="6">
    <location>
        <begin position="264"/>
        <end position="284"/>
    </location>
</feature>
<feature type="region of interest" description="Disordered" evidence="5">
    <location>
        <begin position="342"/>
        <end position="367"/>
    </location>
</feature>
<evidence type="ECO:0000256" key="6">
    <source>
        <dbReference type="SAM" id="Phobius"/>
    </source>
</evidence>
<reference evidence="7" key="1">
    <citation type="submission" date="2023-11" db="EMBL/GenBank/DDBJ databases">
        <title>Genome assemblies of two species of porcelain crab, Petrolisthes cinctipes and Petrolisthes manimaculis (Anomura: Porcellanidae).</title>
        <authorList>
            <person name="Angst P."/>
        </authorList>
    </citation>
    <scope>NUCLEOTIDE SEQUENCE</scope>
    <source>
        <strain evidence="7">PB745_02</strain>
        <tissue evidence="7">Gill</tissue>
    </source>
</reference>
<keyword evidence="3 6" id="KW-1133">Transmembrane helix</keyword>
<feature type="transmembrane region" description="Helical" evidence="6">
    <location>
        <begin position="191"/>
        <end position="209"/>
    </location>
</feature>
<protein>
    <submittedName>
        <fullName evidence="7">Uncharacterized protein</fullName>
    </submittedName>
</protein>
<dbReference type="GO" id="GO:0051968">
    <property type="term" value="P:positive regulation of synaptic transmission, glutamatergic"/>
    <property type="evidence" value="ECO:0007669"/>
    <property type="project" value="TreeGrafter"/>
</dbReference>
<feature type="compositionally biased region" description="Polar residues" evidence="5">
    <location>
        <begin position="356"/>
        <end position="367"/>
    </location>
</feature>
<dbReference type="Pfam" id="PF13903">
    <property type="entry name" value="Claudin_2"/>
    <property type="match status" value="1"/>
</dbReference>
<feature type="region of interest" description="Disordered" evidence="5">
    <location>
        <begin position="504"/>
        <end position="605"/>
    </location>
</feature>
<evidence type="ECO:0000313" key="7">
    <source>
        <dbReference type="EMBL" id="KAK4304415.1"/>
    </source>
</evidence>
<dbReference type="Proteomes" id="UP001292094">
    <property type="component" value="Unassembled WGS sequence"/>
</dbReference>
<dbReference type="GO" id="GO:0098970">
    <property type="term" value="P:postsynaptic neurotransmitter receptor diffusion trapping"/>
    <property type="evidence" value="ECO:0007669"/>
    <property type="project" value="TreeGrafter"/>
</dbReference>
<keyword evidence="2 6" id="KW-0812">Transmembrane</keyword>
<dbReference type="GO" id="GO:0032281">
    <property type="term" value="C:AMPA glutamate receptor complex"/>
    <property type="evidence" value="ECO:0007669"/>
    <property type="project" value="TreeGrafter"/>
</dbReference>